<gene>
    <name evidence="2" type="primary">glcK_3</name>
    <name evidence="2" type="ORF">CLMAG_48250</name>
</gene>
<dbReference type="SUPFAM" id="SSF53067">
    <property type="entry name" value="Actin-like ATPase domain"/>
    <property type="match status" value="1"/>
</dbReference>
<dbReference type="Pfam" id="PF00480">
    <property type="entry name" value="ROK"/>
    <property type="match status" value="1"/>
</dbReference>
<dbReference type="EMBL" id="LWAE01000007">
    <property type="protein sequence ID" value="KZL89815.1"/>
    <property type="molecule type" value="Genomic_DNA"/>
</dbReference>
<dbReference type="PATRIC" id="fig|1121326.3.peg.4886"/>
<dbReference type="InterPro" id="IPR000600">
    <property type="entry name" value="ROK"/>
</dbReference>
<keyword evidence="2" id="KW-0808">Transferase</keyword>
<accession>A0A161WDQ4</accession>
<organism evidence="2 3">
    <name type="scientific">Clostridium magnum DSM 2767</name>
    <dbReference type="NCBI Taxonomy" id="1121326"/>
    <lineage>
        <taxon>Bacteria</taxon>
        <taxon>Bacillati</taxon>
        <taxon>Bacillota</taxon>
        <taxon>Clostridia</taxon>
        <taxon>Eubacteriales</taxon>
        <taxon>Clostridiaceae</taxon>
        <taxon>Clostridium</taxon>
    </lineage>
</organism>
<dbReference type="EC" id="2.7.1.2" evidence="2"/>
<dbReference type="PANTHER" id="PTHR18964:SF149">
    <property type="entry name" value="BIFUNCTIONAL UDP-N-ACETYLGLUCOSAMINE 2-EPIMERASE_N-ACETYLMANNOSAMINE KINASE"/>
    <property type="match status" value="1"/>
</dbReference>
<dbReference type="Gene3D" id="3.30.420.40">
    <property type="match status" value="2"/>
</dbReference>
<dbReference type="STRING" id="1121326.CLMAG_48250"/>
<dbReference type="AlphaFoldDB" id="A0A161WDQ4"/>
<dbReference type="GO" id="GO:0004340">
    <property type="term" value="F:glucokinase activity"/>
    <property type="evidence" value="ECO:0007669"/>
    <property type="project" value="UniProtKB-EC"/>
</dbReference>
<evidence type="ECO:0000313" key="2">
    <source>
        <dbReference type="EMBL" id="KZL89815.1"/>
    </source>
</evidence>
<comment type="similarity">
    <text evidence="1">Belongs to the ROK (NagC/XylR) family.</text>
</comment>
<evidence type="ECO:0000256" key="1">
    <source>
        <dbReference type="ARBA" id="ARBA00006479"/>
    </source>
</evidence>
<name>A0A161WDQ4_9CLOT</name>
<proteinExistence type="inferred from homology"/>
<evidence type="ECO:0000313" key="3">
    <source>
        <dbReference type="Proteomes" id="UP000076603"/>
    </source>
</evidence>
<dbReference type="PANTHER" id="PTHR18964">
    <property type="entry name" value="ROK (REPRESSOR, ORF, KINASE) FAMILY"/>
    <property type="match status" value="1"/>
</dbReference>
<keyword evidence="2" id="KW-0418">Kinase</keyword>
<protein>
    <submittedName>
        <fullName evidence="2">Glucokinase</fullName>
        <ecNumber evidence="2">2.7.1.2</ecNumber>
    </submittedName>
</protein>
<keyword evidence="3" id="KW-1185">Reference proteome</keyword>
<dbReference type="OrthoDB" id="9810372at2"/>
<sequence length="316" mass="33398">MEKKYIIAVDLGGTKIGCALADLEGNILNENTIPTNAHEGEQEVLKRVFLAIEKILEEGKKNTEEIKAVGIGSPGPLDSDKGIILDPPNLPLKNIEIVKHIEDKFKIKTYLENDANAATIGEYLFGSGKGTKNMVYITVSTGIGAGAIIDGKIYRGTTCNALELGHATILPDGPRCNCGNFGCLEVLSSGTAIAREANKALAQGIESSLSNYEKVTSQEVFKEASLGDKLALDIIDKALTYLGIGAANAITTFDPEKVVIGGGVAMVGDILFDKVKQVVKDRCFKVLNESCEVVPASLKTKSGIVGAAAVAIMESI</sequence>
<reference evidence="2 3" key="1">
    <citation type="submission" date="2016-04" db="EMBL/GenBank/DDBJ databases">
        <title>Genome sequence of Clostridium magnum DSM 2767.</title>
        <authorList>
            <person name="Poehlein A."/>
            <person name="Uhlig R."/>
            <person name="Fischer R."/>
            <person name="Bahl H."/>
            <person name="Daniel R."/>
        </authorList>
    </citation>
    <scope>NUCLEOTIDE SEQUENCE [LARGE SCALE GENOMIC DNA]</scope>
    <source>
        <strain evidence="2 3">DSM 2767</strain>
    </source>
</reference>
<comment type="caution">
    <text evidence="2">The sequence shown here is derived from an EMBL/GenBank/DDBJ whole genome shotgun (WGS) entry which is preliminary data.</text>
</comment>
<dbReference type="Proteomes" id="UP000076603">
    <property type="component" value="Unassembled WGS sequence"/>
</dbReference>
<dbReference type="RefSeq" id="WP_066628097.1">
    <property type="nucleotide sequence ID" value="NZ_FQXL01000033.1"/>
</dbReference>
<dbReference type="InterPro" id="IPR043129">
    <property type="entry name" value="ATPase_NBD"/>
</dbReference>